<dbReference type="EMBL" id="AY360384">
    <property type="protein sequence ID" value="AAQ56300.1"/>
    <property type="molecule type" value="Genomic_DNA"/>
</dbReference>
<accession>Q6UUQ6</accession>
<evidence type="ECO:0000313" key="2">
    <source>
        <dbReference type="EMBL" id="AAQ56300.1"/>
    </source>
</evidence>
<feature type="region of interest" description="Disordered" evidence="1">
    <location>
        <begin position="28"/>
        <end position="58"/>
    </location>
</feature>
<reference evidence="2" key="1">
    <citation type="journal article" date="2004" name="Nat. Genet.">
        <title>Sequencing of a rice centromere uncovers active genes.</title>
        <authorList>
            <person name="Nagaki K."/>
            <person name="Cheng Z."/>
            <person name="Ouyang S."/>
            <person name="Talbert P.B."/>
            <person name="Kim M."/>
            <person name="Jones K.M."/>
            <person name="Henikoff S."/>
            <person name="Buell C.R."/>
            <person name="Jiang J."/>
        </authorList>
    </citation>
    <scope>NUCLEOTIDE SEQUENCE</scope>
</reference>
<organism evidence="2">
    <name type="scientific">Oryza sativa subsp. japonica</name>
    <name type="common">Rice</name>
    <dbReference type="NCBI Taxonomy" id="39947"/>
    <lineage>
        <taxon>Eukaryota</taxon>
        <taxon>Viridiplantae</taxon>
        <taxon>Streptophyta</taxon>
        <taxon>Embryophyta</taxon>
        <taxon>Tracheophyta</taxon>
        <taxon>Spermatophyta</taxon>
        <taxon>Magnoliopsida</taxon>
        <taxon>Liliopsida</taxon>
        <taxon>Poales</taxon>
        <taxon>Poaceae</taxon>
        <taxon>BOP clade</taxon>
        <taxon>Oryzoideae</taxon>
        <taxon>Oryzeae</taxon>
        <taxon>Oryzinae</taxon>
        <taxon>Oryza</taxon>
        <taxon>Oryza sativa</taxon>
    </lineage>
</organism>
<proteinExistence type="predicted"/>
<dbReference type="AlphaFoldDB" id="Q6UUQ6"/>
<feature type="region of interest" description="Disordered" evidence="1">
    <location>
        <begin position="1"/>
        <end position="20"/>
    </location>
</feature>
<gene>
    <name evidence="2" type="ORF">OSJNBa0079I01.30</name>
</gene>
<protein>
    <submittedName>
        <fullName evidence="2">Uncharacterized protein</fullName>
    </submittedName>
</protein>
<sequence>MATEEEAGVEGGGGAARVDGVSGVLAVGDGNRGVDEVGEDVAKPEETTLRRGTPAGKETGAGVLVGINGANLAV</sequence>
<feature type="compositionally biased region" description="Basic and acidic residues" evidence="1">
    <location>
        <begin position="32"/>
        <end position="49"/>
    </location>
</feature>
<evidence type="ECO:0000256" key="1">
    <source>
        <dbReference type="SAM" id="MobiDB-lite"/>
    </source>
</evidence>
<name>Q6UUQ6_ORYSJ</name>